<accession>A0A164IS38</accession>
<keyword evidence="2" id="KW-1185">Reference proteome</keyword>
<reference evidence="1 2" key="1">
    <citation type="submission" date="2016-03" db="EMBL/GenBank/DDBJ databases">
        <title>EvidentialGene: Evidence-directed Construction of Genes on Genomes.</title>
        <authorList>
            <person name="Gilbert D.G."/>
            <person name="Choi J.-H."/>
            <person name="Mockaitis K."/>
            <person name="Colbourne J."/>
            <person name="Pfrender M."/>
        </authorList>
    </citation>
    <scope>NUCLEOTIDE SEQUENCE [LARGE SCALE GENOMIC DNA]</scope>
    <source>
        <strain evidence="1 2">Xinb3</strain>
        <tissue evidence="1">Complete organism</tissue>
    </source>
</reference>
<protein>
    <submittedName>
        <fullName evidence="1">Uncharacterized protein</fullName>
    </submittedName>
</protein>
<gene>
    <name evidence="1" type="ORF">APZ42_001741</name>
</gene>
<evidence type="ECO:0000313" key="2">
    <source>
        <dbReference type="Proteomes" id="UP000076858"/>
    </source>
</evidence>
<dbReference type="AlphaFoldDB" id="A0A164IS38"/>
<proteinExistence type="predicted"/>
<comment type="caution">
    <text evidence="1">The sequence shown here is derived from an EMBL/GenBank/DDBJ whole genome shotgun (WGS) entry which is preliminary data.</text>
</comment>
<dbReference type="Proteomes" id="UP000076858">
    <property type="component" value="Unassembled WGS sequence"/>
</dbReference>
<sequence>MGSIINPVTIGKSIFTNGLTSLISFKCSSPDKLFICTLNDLLSVSSKTSWAHPLLCNEAKLSNNELECTHYLNSMGTIVGIHRSIRKEN</sequence>
<evidence type="ECO:0000313" key="1">
    <source>
        <dbReference type="EMBL" id="KZS01560.1"/>
    </source>
</evidence>
<name>A0A164IS38_9CRUS</name>
<dbReference type="EMBL" id="LRGB01006606">
    <property type="protein sequence ID" value="KZS01560.1"/>
    <property type="molecule type" value="Genomic_DNA"/>
</dbReference>
<organism evidence="1 2">
    <name type="scientific">Daphnia magna</name>
    <dbReference type="NCBI Taxonomy" id="35525"/>
    <lineage>
        <taxon>Eukaryota</taxon>
        <taxon>Metazoa</taxon>
        <taxon>Ecdysozoa</taxon>
        <taxon>Arthropoda</taxon>
        <taxon>Crustacea</taxon>
        <taxon>Branchiopoda</taxon>
        <taxon>Diplostraca</taxon>
        <taxon>Cladocera</taxon>
        <taxon>Anomopoda</taxon>
        <taxon>Daphniidae</taxon>
        <taxon>Daphnia</taxon>
    </lineage>
</organism>